<keyword evidence="1" id="KW-1133">Transmembrane helix</keyword>
<dbReference type="EMBL" id="NIDE01000017">
    <property type="protein sequence ID" value="OWK35458.1"/>
    <property type="molecule type" value="Genomic_DNA"/>
</dbReference>
<evidence type="ECO:0000313" key="3">
    <source>
        <dbReference type="Proteomes" id="UP000214646"/>
    </source>
</evidence>
<protein>
    <recommendedName>
        <fullName evidence="4">Transmembrane protein</fullName>
    </recommendedName>
</protein>
<accession>A0A225DA89</accession>
<comment type="caution">
    <text evidence="2">The sequence shown here is derived from an EMBL/GenBank/DDBJ whole genome shotgun (WGS) entry which is preliminary data.</text>
</comment>
<sequence>MPLVFVGFATVAGLTWFFSSRPRLFVRVFVPRVELFRAGRHILRRAEFRQGMLLMAGLQFGVACAIGLVALWFCI</sequence>
<reference evidence="3" key="1">
    <citation type="submission" date="2017-06" db="EMBL/GenBank/DDBJ databases">
        <title>Genome analysis of Fimbriiglobus ruber SP5, the first member of the order Planctomycetales with confirmed chitinolytic capability.</title>
        <authorList>
            <person name="Ravin N.V."/>
            <person name="Rakitin A.L."/>
            <person name="Ivanova A.A."/>
            <person name="Beletsky A.V."/>
            <person name="Kulichevskaya I.S."/>
            <person name="Mardanov A.V."/>
            <person name="Dedysh S.N."/>
        </authorList>
    </citation>
    <scope>NUCLEOTIDE SEQUENCE [LARGE SCALE GENOMIC DNA]</scope>
    <source>
        <strain evidence="3">SP5</strain>
    </source>
</reference>
<dbReference type="AlphaFoldDB" id="A0A225DA89"/>
<gene>
    <name evidence="2" type="ORF">FRUB_08021</name>
</gene>
<keyword evidence="1" id="KW-0812">Transmembrane</keyword>
<dbReference type="RefSeq" id="WP_088258657.1">
    <property type="nucleotide sequence ID" value="NZ_NIDE01000017.1"/>
</dbReference>
<organism evidence="2 3">
    <name type="scientific">Fimbriiglobus ruber</name>
    <dbReference type="NCBI Taxonomy" id="1908690"/>
    <lineage>
        <taxon>Bacteria</taxon>
        <taxon>Pseudomonadati</taxon>
        <taxon>Planctomycetota</taxon>
        <taxon>Planctomycetia</taxon>
        <taxon>Gemmatales</taxon>
        <taxon>Gemmataceae</taxon>
        <taxon>Fimbriiglobus</taxon>
    </lineage>
</organism>
<keyword evidence="3" id="KW-1185">Reference proteome</keyword>
<feature type="transmembrane region" description="Helical" evidence="1">
    <location>
        <begin position="6"/>
        <end position="30"/>
    </location>
</feature>
<feature type="transmembrane region" description="Helical" evidence="1">
    <location>
        <begin position="51"/>
        <end position="73"/>
    </location>
</feature>
<evidence type="ECO:0000256" key="1">
    <source>
        <dbReference type="SAM" id="Phobius"/>
    </source>
</evidence>
<evidence type="ECO:0008006" key="4">
    <source>
        <dbReference type="Google" id="ProtNLM"/>
    </source>
</evidence>
<dbReference type="Proteomes" id="UP000214646">
    <property type="component" value="Unassembled WGS sequence"/>
</dbReference>
<evidence type="ECO:0000313" key="2">
    <source>
        <dbReference type="EMBL" id="OWK35458.1"/>
    </source>
</evidence>
<proteinExistence type="predicted"/>
<name>A0A225DA89_9BACT</name>
<keyword evidence="1" id="KW-0472">Membrane</keyword>